<feature type="compositionally biased region" description="Acidic residues" evidence="1">
    <location>
        <begin position="1951"/>
        <end position="1967"/>
    </location>
</feature>
<feature type="compositionally biased region" description="Basic and acidic residues" evidence="1">
    <location>
        <begin position="779"/>
        <end position="795"/>
    </location>
</feature>
<feature type="compositionally biased region" description="Basic and acidic residues" evidence="1">
    <location>
        <begin position="162"/>
        <end position="178"/>
    </location>
</feature>
<feature type="region of interest" description="Disordered" evidence="1">
    <location>
        <begin position="2376"/>
        <end position="2433"/>
    </location>
</feature>
<evidence type="ECO:0000313" key="2">
    <source>
        <dbReference type="EMBL" id="ROT70371.1"/>
    </source>
</evidence>
<feature type="region of interest" description="Disordered" evidence="1">
    <location>
        <begin position="1555"/>
        <end position="1777"/>
    </location>
</feature>
<dbReference type="STRING" id="6689.A0A3R7PFT4"/>
<feature type="compositionally biased region" description="Basic and acidic residues" evidence="1">
    <location>
        <begin position="1935"/>
        <end position="1950"/>
    </location>
</feature>
<proteinExistence type="predicted"/>
<comment type="caution">
    <text evidence="2">The sequence shown here is derived from an EMBL/GenBank/DDBJ whole genome shotgun (WGS) entry which is preliminary data.</text>
</comment>
<gene>
    <name evidence="2" type="ORF">C7M84_011352</name>
</gene>
<feature type="compositionally biased region" description="Acidic residues" evidence="1">
    <location>
        <begin position="2157"/>
        <end position="2166"/>
    </location>
</feature>
<feature type="compositionally biased region" description="Basic and acidic residues" evidence="1">
    <location>
        <begin position="1868"/>
        <end position="1920"/>
    </location>
</feature>
<feature type="region of interest" description="Disordered" evidence="1">
    <location>
        <begin position="1790"/>
        <end position="2260"/>
    </location>
</feature>
<feature type="region of interest" description="Disordered" evidence="1">
    <location>
        <begin position="1066"/>
        <end position="1089"/>
    </location>
</feature>
<organism evidence="2 3">
    <name type="scientific">Penaeus vannamei</name>
    <name type="common">Whiteleg shrimp</name>
    <name type="synonym">Litopenaeus vannamei</name>
    <dbReference type="NCBI Taxonomy" id="6689"/>
    <lineage>
        <taxon>Eukaryota</taxon>
        <taxon>Metazoa</taxon>
        <taxon>Ecdysozoa</taxon>
        <taxon>Arthropoda</taxon>
        <taxon>Crustacea</taxon>
        <taxon>Multicrustacea</taxon>
        <taxon>Malacostraca</taxon>
        <taxon>Eumalacostraca</taxon>
        <taxon>Eucarida</taxon>
        <taxon>Decapoda</taxon>
        <taxon>Dendrobranchiata</taxon>
        <taxon>Penaeoidea</taxon>
        <taxon>Penaeidae</taxon>
        <taxon>Penaeus</taxon>
    </lineage>
</organism>
<feature type="compositionally biased region" description="Basic residues" evidence="1">
    <location>
        <begin position="2061"/>
        <end position="2072"/>
    </location>
</feature>
<sequence length="2433" mass="272157">MYSREDIREQYCINDKELHALEASRRKPIFGCLTSGNTQVSPCKKKSLLPACLRGRVPSDENVYTKTSSAAPSAHASPAHRKHQHEHDQIDYEDDSYFKRRPKTICYTDPKRLASFDDSLARSSRVSRPRSEVGSATYDSYHADDVESDAARRPTQLAITSGDHHSTEFYHGDSHKEGYPLTRSAFTQPNTPDLSRHSSRHRQVTTPALFPLEDRPQKHVSFQKAMSRSATVAVLEEQVMSRQDSGRASVKSGGSRSHERLLDGRRTPDYMEQRALDQLLAPSGGGKHRKGQAREVTRRSGGLTVESEAGSRSRSRTPSLRRKKVEKKTVGVQTDEMFEMEVEEERMKVGRGPGVLEEAREGARGLGVPEEGTYGVGGRRQKKTKKKAITIVEPPDVFSKREDPPPPARQRKEEAEASPREVAAENKKPKKTKSKSGKAKAKDGAPSEAVPAPKGKAVERQEQRPSRRPEEVPLSPVAPRIEKSVKDKGSKVSMAMQTDDAVETIFSDRSIFLTDDLDTSTDWREESSIDWQTSASSLAWQTDRSSFAWQTDASSGNKYTGDNSFALESCEEQENNEDLLNMDVFLIRDRRNKECSRQNMNQNAAQESENETNQNVQWDGGGPRSRDPVDGKAQRKVAAKEVKHKGKTQHSDKEDIEGKQRLGEEKNSRIGRTEKESKKRDGPQTSCKPPVLRPPNDNDDEVAEIHEEFRKNSNNGKEGLQMGDKVIERGILKEQIEQEEENEEMQQEMQMDDETNAMVRRLRFRRQMAEEFLNQQAEDLGKAREQASREPESRGHNNLAATLPNRRNQKLRFAREVVTPEKQLCTQESYGTWPQRVTENQRTDDINLKAFPAFSPSAASGGRKSRNQAPEHKRSHLEINLVIRDKDENPKNTFTNEHEGKTSISRPSTAKPQQVETSDEYPRSDHDYGGSRLKKIAPKSDPSRTPQRKKKTGVRELIEPTASNKTGNIEHEVQPRLPPKNQGERGINRLTYIRDEEKQQCYCTDTSSTVTNTDSVGRRVRRIKKKALAVQTEEATVDSQRAQEETKVEVEGKGDRAREITALGSNPTVAEEHKESGASQPEVTSLRRKRSVKRRSRCIQADLSLEDQIEAISSQENSQLPYSSERFNPSVPTDVGQFKGNVEIDAGRSDQEKLEAQAPKDDKEQRSGTMSSSIRRMKKVRKTVATTQTEEKAELEDGLFIPPAFQPDSVSIRTSSLRRIRRAQKATVAVQTDDVIPVCFDNLHLSLLDFKGGQPLAESLGPPRHSDSLIYMNIPAALLEVVESGNDADVSDSEEGDGDAQNKDSEDEDFRIYNKVTEEDFNTTSHVITRLSPGDVTVKISSRRSSYTEAYKGHDESVCLLPCESGVEEGVEGPQESEGAEEAEDTEDEAKRGKMYREQLLKNENSRECKNVEEDESQTGREEAKGKTRDISESRKKDITWRESLARDGDEEKTGSPKDGWMWQQVNDEETESSGTTDNELAVGVAQGTETDKSRRERETKNRELKKAKSQKDDKPDILKELYVDKKKDELIPDVEMANKTHAIKKEEIEKDGGIKKEKRTRIRQATAREKEVDPRGREEGEVREKVKNIPDVESGRTKVEKESMNRKEGGEIGKNEENEEKNEAEVQKPGEGEMLKEKSGMKAVVEDKERKIPNEEKAASHTEGQGDAPEREAKGTREMDEGRRGTRGRRVLTPRQKFSEKRSRHEKGDFSLTDDAQVRITDPAASPGPVVKEAADGNAVSAKDNRPSGGKPVVGDMKRDNKNSASPVHLEEACTESEVQISTRIADKPAAMREDGAETNAVVPIANFSEPEAETKSDGLEMNSHPQGELDEGMGKQEPEFEESSEVNVSTKEEDENENDDMTQFKTNKDAEREVENIQEEDTKKKTINEDHSDEGEAKMKATKAKMEVETIDELEKSESCMADEDDGEQLKITGKEEARDILDGKEVTEETLADPELTDNEDWEERSETTSNRKEEGDLLPLNLTEGSRDTFAEDDDECIVITYRPPQKPVQRGRPREGAGVRGEADGADRSPSASRRTDDQGDDGKDVSSKEGEEAKKKKTRRSKRKKVKDGIDANKKEGEETHVTDIENVSLKGEDKKKKRPRQRKNKAGKEKVPQTEIKEASKMGVQEGESRAADQESKSSAHPPTRRWAEEVEEEGLDEWGEGKKGEVNEGKDNRGEKRAGDASRVAERNPLPEVKAGEAGATLAVEEDFLTESDALETEEDTSYYEEEGEGSSRYEMESEEGGEGGGEQNAFEEYLLLREDEGIEEMQTVDRIFRQVFEDYNDGEFLGEGDVSEGECNDSLHFLGSGRGREEEAQGKSKTFTGVRVEGDELEVESKNDLDVQSSRTSVPPGAEVMQARLSASLPLLTNPSFPLSLSADNPLQLPANKISSPATPSYDPPNSQSLPPPLLPKFPLSLPANKAPSPSN</sequence>
<feature type="region of interest" description="Disordered" evidence="1">
    <location>
        <begin position="1146"/>
        <end position="1179"/>
    </location>
</feature>
<feature type="compositionally biased region" description="Polar residues" evidence="1">
    <location>
        <begin position="902"/>
        <end position="916"/>
    </location>
</feature>
<feature type="compositionally biased region" description="Basic and acidic residues" evidence="1">
    <location>
        <begin position="1567"/>
        <end position="1661"/>
    </location>
</feature>
<feature type="compositionally biased region" description="Basic and acidic residues" evidence="1">
    <location>
        <begin position="2134"/>
        <end position="2145"/>
    </location>
</feature>
<feature type="compositionally biased region" description="Basic and acidic residues" evidence="1">
    <location>
        <begin position="1968"/>
        <end position="1979"/>
    </location>
</feature>
<evidence type="ECO:0000256" key="1">
    <source>
        <dbReference type="SAM" id="MobiDB-lite"/>
    </source>
</evidence>
<feature type="compositionally biased region" description="Acidic residues" evidence="1">
    <location>
        <begin position="1378"/>
        <end position="1388"/>
    </location>
</feature>
<feature type="compositionally biased region" description="Acidic residues" evidence="1">
    <location>
        <begin position="2212"/>
        <end position="2237"/>
    </location>
</feature>
<feature type="region of interest" description="Disordered" evidence="1">
    <location>
        <begin position="1366"/>
        <end position="1516"/>
    </location>
</feature>
<feature type="compositionally biased region" description="Basic and acidic residues" evidence="1">
    <location>
        <begin position="2113"/>
        <end position="2127"/>
    </location>
</feature>
<feature type="compositionally biased region" description="Basic and acidic residues" evidence="1">
    <location>
        <begin position="1389"/>
        <end position="1456"/>
    </location>
</feature>
<protein>
    <submittedName>
        <fullName evidence="2">Uncharacterized protein</fullName>
    </submittedName>
</protein>
<feature type="compositionally biased region" description="Basic and acidic residues" evidence="1">
    <location>
        <begin position="649"/>
        <end position="682"/>
    </location>
</feature>
<feature type="compositionally biased region" description="Basic and acidic residues" evidence="1">
    <location>
        <begin position="920"/>
        <end position="929"/>
    </location>
</feature>
<keyword evidence="3" id="KW-1185">Reference proteome</keyword>
<feature type="compositionally biased region" description="Basic and acidic residues" evidence="1">
    <location>
        <begin position="2073"/>
        <end position="2090"/>
    </location>
</feature>
<feature type="region of interest" description="Disordered" evidence="1">
    <location>
        <begin position="238"/>
        <end position="495"/>
    </location>
</feature>
<name>A0A3R7PFT4_PENVA</name>
<feature type="compositionally biased region" description="Basic residues" evidence="1">
    <location>
        <begin position="313"/>
        <end position="326"/>
    </location>
</feature>
<feature type="compositionally biased region" description="Basic and acidic residues" evidence="1">
    <location>
        <begin position="1669"/>
        <end position="1685"/>
    </location>
</feature>
<evidence type="ECO:0000313" key="3">
    <source>
        <dbReference type="Proteomes" id="UP000283509"/>
    </source>
</evidence>
<feature type="compositionally biased region" description="Basic and acidic residues" evidence="1">
    <location>
        <begin position="2017"/>
        <end position="2032"/>
    </location>
</feature>
<feature type="region of interest" description="Disordered" evidence="1">
    <location>
        <begin position="2335"/>
        <end position="2358"/>
    </location>
</feature>
<feature type="compositionally biased region" description="Basic and acidic residues" evidence="1">
    <location>
        <begin position="1490"/>
        <end position="1516"/>
    </location>
</feature>
<feature type="compositionally biased region" description="Basic and acidic residues" evidence="1">
    <location>
        <begin position="624"/>
        <end position="641"/>
    </location>
</feature>
<feature type="compositionally biased region" description="Basic and acidic residues" evidence="1">
    <location>
        <begin position="456"/>
        <end position="471"/>
    </location>
</feature>
<feature type="region of interest" description="Disordered" evidence="1">
    <location>
        <begin position="68"/>
        <end position="91"/>
    </location>
</feature>
<feature type="region of interest" description="Disordered" evidence="1">
    <location>
        <begin position="1285"/>
        <end position="1309"/>
    </location>
</feature>
<feature type="compositionally biased region" description="Acidic residues" evidence="1">
    <location>
        <begin position="1289"/>
        <end position="1298"/>
    </location>
</feature>
<feature type="compositionally biased region" description="Basic and acidic residues" evidence="1">
    <location>
        <begin position="480"/>
        <end position="490"/>
    </location>
</feature>
<feature type="compositionally biased region" description="Polar residues" evidence="1">
    <location>
        <begin position="2376"/>
        <end position="2386"/>
    </location>
</feature>
<feature type="compositionally biased region" description="Basic and acidic residues" evidence="1">
    <location>
        <begin position="883"/>
        <end position="901"/>
    </location>
</feature>
<reference evidence="2 3" key="2">
    <citation type="submission" date="2019-01" db="EMBL/GenBank/DDBJ databases">
        <title>The decoding of complex shrimp genome reveals the adaptation for benthos swimmer, frequently molting mechanism and breeding impact on genome.</title>
        <authorList>
            <person name="Sun Y."/>
            <person name="Gao Y."/>
            <person name="Yu Y."/>
        </authorList>
    </citation>
    <scope>NUCLEOTIDE SEQUENCE [LARGE SCALE GENOMIC DNA]</scope>
    <source>
        <tissue evidence="2">Muscle</tissue>
    </source>
</reference>
<feature type="compositionally biased region" description="Basic and acidic residues" evidence="1">
    <location>
        <begin position="1698"/>
        <end position="1710"/>
    </location>
</feature>
<feature type="compositionally biased region" description="Polar residues" evidence="1">
    <location>
        <begin position="1116"/>
        <end position="1131"/>
    </location>
</feature>
<feature type="compositionally biased region" description="Basic and acidic residues" evidence="1">
    <location>
        <begin position="256"/>
        <end position="275"/>
    </location>
</feature>
<dbReference type="Proteomes" id="UP000283509">
    <property type="component" value="Unassembled WGS sequence"/>
</dbReference>
<feature type="compositionally biased region" description="Basic residues" evidence="1">
    <location>
        <begin position="379"/>
        <end position="388"/>
    </location>
</feature>
<feature type="region of interest" description="Disordered" evidence="1">
    <location>
        <begin position="775"/>
        <end position="808"/>
    </location>
</feature>
<feature type="region of interest" description="Disordered" evidence="1">
    <location>
        <begin position="119"/>
        <end position="217"/>
    </location>
</feature>
<feature type="compositionally biased region" description="Basic and acidic residues" evidence="1">
    <location>
        <begin position="141"/>
        <end position="152"/>
    </location>
</feature>
<accession>A0A3R7PFT4</accession>
<feature type="compositionally biased region" description="Basic and acidic residues" evidence="1">
    <location>
        <begin position="2039"/>
        <end position="2060"/>
    </location>
</feature>
<feature type="compositionally biased region" description="Low complexity" evidence="1">
    <location>
        <begin position="68"/>
        <end position="77"/>
    </location>
</feature>
<dbReference type="EMBL" id="QCYY01002437">
    <property type="protein sequence ID" value="ROT70371.1"/>
    <property type="molecule type" value="Genomic_DNA"/>
</dbReference>
<feature type="region of interest" description="Disordered" evidence="1">
    <location>
        <begin position="1116"/>
        <end position="1135"/>
    </location>
</feature>
<feature type="compositionally biased region" description="Polar residues" evidence="1">
    <location>
        <begin position="597"/>
        <end position="617"/>
    </location>
</feature>
<feature type="compositionally biased region" description="Basic and acidic residues" evidence="1">
    <location>
        <begin position="2167"/>
        <end position="2194"/>
    </location>
</feature>
<feature type="region of interest" description="Disordered" evidence="1">
    <location>
        <begin position="852"/>
        <end position="984"/>
    </location>
</feature>
<feature type="region of interest" description="Disordered" evidence="1">
    <location>
        <begin position="596"/>
        <end position="723"/>
    </location>
</feature>
<reference evidence="2 3" key="1">
    <citation type="submission" date="2018-04" db="EMBL/GenBank/DDBJ databases">
        <authorList>
            <person name="Zhang X."/>
            <person name="Yuan J."/>
            <person name="Li F."/>
            <person name="Xiang J."/>
        </authorList>
    </citation>
    <scope>NUCLEOTIDE SEQUENCE [LARGE SCALE GENOMIC DNA]</scope>
    <source>
        <tissue evidence="2">Muscle</tissue>
    </source>
</reference>
<feature type="compositionally biased region" description="Polar residues" evidence="1">
    <location>
        <begin position="184"/>
        <end position="193"/>
    </location>
</feature>
<feature type="compositionally biased region" description="Basic and acidic residues" evidence="1">
    <location>
        <begin position="1146"/>
        <end position="1166"/>
    </location>
</feature>
<feature type="compositionally biased region" description="Basic residues" evidence="1">
    <location>
        <begin position="2102"/>
        <end position="2112"/>
    </location>
</feature>
<feature type="compositionally biased region" description="Basic and acidic residues" evidence="1">
    <location>
        <begin position="398"/>
        <end position="427"/>
    </location>
</feature>
<feature type="compositionally biased region" description="Basic residues" evidence="1">
    <location>
        <begin position="428"/>
        <end position="439"/>
    </location>
</feature>
<feature type="compositionally biased region" description="Basic and acidic residues" evidence="1">
    <location>
        <begin position="1300"/>
        <end position="1309"/>
    </location>
</feature>
<dbReference type="OrthoDB" id="2157866at2759"/>